<comment type="function">
    <text evidence="2">Destroys radicals which are normally produced within the cells and which are toxic to biological systems.</text>
</comment>
<dbReference type="Proteomes" id="UP000628854">
    <property type="component" value="Unassembled WGS sequence"/>
</dbReference>
<evidence type="ECO:0000256" key="2">
    <source>
        <dbReference type="RuleBase" id="RU000393"/>
    </source>
</evidence>
<keyword evidence="2" id="KW-0479">Metal-binding</keyword>
<dbReference type="EC" id="1.15.1.1" evidence="2"/>
<dbReference type="PANTHER" id="PTHR10003">
    <property type="entry name" value="SUPEROXIDE DISMUTASE CU-ZN -RELATED"/>
    <property type="match status" value="1"/>
</dbReference>
<dbReference type="RefSeq" id="WP_198943693.1">
    <property type="nucleotide sequence ID" value="NZ_BMKF01000001.1"/>
</dbReference>
<keyword evidence="2" id="KW-0560">Oxidoreductase</keyword>
<dbReference type="PROSITE" id="PS51257">
    <property type="entry name" value="PROKAR_LIPOPROTEIN"/>
    <property type="match status" value="1"/>
</dbReference>
<protein>
    <recommendedName>
        <fullName evidence="2">Superoxide dismutase [Cu-Zn]</fullName>
        <ecNumber evidence="2">1.15.1.1</ecNumber>
    </recommendedName>
</protein>
<dbReference type="InterPro" id="IPR018152">
    <property type="entry name" value="SOD_Cu/Zn_BS"/>
</dbReference>
<dbReference type="Gene3D" id="2.60.40.200">
    <property type="entry name" value="Superoxide dismutase, copper/zinc binding domain"/>
    <property type="match status" value="1"/>
</dbReference>
<dbReference type="InterPro" id="IPR036423">
    <property type="entry name" value="SOD-like_Cu/Zn_dom_sf"/>
</dbReference>
<dbReference type="Pfam" id="PF00080">
    <property type="entry name" value="Sod_Cu"/>
    <property type="match status" value="1"/>
</dbReference>
<name>A0ABQ1J8V8_9PROT</name>
<dbReference type="InterPro" id="IPR001424">
    <property type="entry name" value="SOD_Cu_Zn_dom"/>
</dbReference>
<keyword evidence="7" id="KW-1185">Reference proteome</keyword>
<feature type="region of interest" description="Disordered" evidence="3">
    <location>
        <begin position="27"/>
        <end position="55"/>
    </location>
</feature>
<feature type="domain" description="Superoxide dismutase copper/zinc binding" evidence="5">
    <location>
        <begin position="73"/>
        <end position="202"/>
    </location>
</feature>
<gene>
    <name evidence="6" type="ORF">GCM10011503_09490</name>
</gene>
<reference evidence="7" key="1">
    <citation type="journal article" date="2019" name="Int. J. Syst. Evol. Microbiol.">
        <title>The Global Catalogue of Microorganisms (GCM) 10K type strain sequencing project: providing services to taxonomists for standard genome sequencing and annotation.</title>
        <authorList>
            <consortium name="The Broad Institute Genomics Platform"/>
            <consortium name="The Broad Institute Genome Sequencing Center for Infectious Disease"/>
            <person name="Wu L."/>
            <person name="Ma J."/>
        </authorList>
    </citation>
    <scope>NUCLEOTIDE SEQUENCE [LARGE SCALE GENOMIC DNA]</scope>
    <source>
        <strain evidence="7">CGMCC 1.15928</strain>
    </source>
</reference>
<feature type="chain" id="PRO_5045677426" description="Superoxide dismutase [Cu-Zn]" evidence="4">
    <location>
        <begin position="25"/>
        <end position="203"/>
    </location>
</feature>
<evidence type="ECO:0000256" key="3">
    <source>
        <dbReference type="SAM" id="MobiDB-lite"/>
    </source>
</evidence>
<keyword evidence="2" id="KW-0186">Copper</keyword>
<evidence type="ECO:0000313" key="6">
    <source>
        <dbReference type="EMBL" id="GGB62921.1"/>
    </source>
</evidence>
<comment type="cofactor">
    <cofactor evidence="2">
        <name>Zn(2+)</name>
        <dbReference type="ChEBI" id="CHEBI:29105"/>
    </cofactor>
    <text evidence="2">Binds 1 zinc ion per subunit.</text>
</comment>
<comment type="caution">
    <text evidence="6">The sequence shown here is derived from an EMBL/GenBank/DDBJ whole genome shotgun (WGS) entry which is preliminary data.</text>
</comment>
<feature type="signal peptide" evidence="4">
    <location>
        <begin position="1"/>
        <end position="24"/>
    </location>
</feature>
<dbReference type="CDD" id="cd00305">
    <property type="entry name" value="Cu-Zn_Superoxide_Dismutase"/>
    <property type="match status" value="1"/>
</dbReference>
<accession>A0ABQ1J8V8</accession>
<evidence type="ECO:0000256" key="4">
    <source>
        <dbReference type="SAM" id="SignalP"/>
    </source>
</evidence>
<comment type="similarity">
    <text evidence="1 2">Belongs to the Cu-Zn superoxide dismutase family.</text>
</comment>
<dbReference type="InterPro" id="IPR024134">
    <property type="entry name" value="SOD_Cu/Zn_/chaperone"/>
</dbReference>
<sequence>MSRAFTLASTVAAFSILFACSQQASTAQEDEVQPTEPAVEDAEIAPDANGMESLPSMMRATGDLLGADGSSIGSVNLIEGPNGILMEVAVDAGGLEPGWHAVHIHQTGDCSDTGEYTASGGHVGKVEGGHGLLNPAGPEPGDLPNLFAFDDGSVRYETFTDLVSLSDVLDDDGGAIIIHEGRDDHLSQPIGGAGGRVACSVVQ</sequence>
<evidence type="ECO:0000313" key="7">
    <source>
        <dbReference type="Proteomes" id="UP000628854"/>
    </source>
</evidence>
<keyword evidence="4" id="KW-0732">Signal</keyword>
<dbReference type="SUPFAM" id="SSF49329">
    <property type="entry name" value="Cu,Zn superoxide dismutase-like"/>
    <property type="match status" value="1"/>
</dbReference>
<dbReference type="PROSITE" id="PS00332">
    <property type="entry name" value="SOD_CU_ZN_2"/>
    <property type="match status" value="1"/>
</dbReference>
<keyword evidence="2" id="KW-0862">Zinc</keyword>
<comment type="catalytic activity">
    <reaction evidence="2">
        <text>2 superoxide + 2 H(+) = H2O2 + O2</text>
        <dbReference type="Rhea" id="RHEA:20696"/>
        <dbReference type="ChEBI" id="CHEBI:15378"/>
        <dbReference type="ChEBI" id="CHEBI:15379"/>
        <dbReference type="ChEBI" id="CHEBI:16240"/>
        <dbReference type="ChEBI" id="CHEBI:18421"/>
        <dbReference type="EC" id="1.15.1.1"/>
    </reaction>
</comment>
<organism evidence="6 7">
    <name type="scientific">Henriciella pelagia</name>
    <dbReference type="NCBI Taxonomy" id="1977912"/>
    <lineage>
        <taxon>Bacteria</taxon>
        <taxon>Pseudomonadati</taxon>
        <taxon>Pseudomonadota</taxon>
        <taxon>Alphaproteobacteria</taxon>
        <taxon>Hyphomonadales</taxon>
        <taxon>Hyphomonadaceae</taxon>
        <taxon>Henriciella</taxon>
    </lineage>
</organism>
<evidence type="ECO:0000259" key="5">
    <source>
        <dbReference type="Pfam" id="PF00080"/>
    </source>
</evidence>
<dbReference type="EMBL" id="BMKF01000001">
    <property type="protein sequence ID" value="GGB62921.1"/>
    <property type="molecule type" value="Genomic_DNA"/>
</dbReference>
<feature type="compositionally biased region" description="Acidic residues" evidence="3">
    <location>
        <begin position="28"/>
        <end position="44"/>
    </location>
</feature>
<comment type="cofactor">
    <cofactor evidence="2">
        <name>Cu cation</name>
        <dbReference type="ChEBI" id="CHEBI:23378"/>
    </cofactor>
    <text evidence="2">Binds 1 copper ion per subunit.</text>
</comment>
<evidence type="ECO:0000256" key="1">
    <source>
        <dbReference type="ARBA" id="ARBA00010457"/>
    </source>
</evidence>
<proteinExistence type="inferred from homology"/>